<organism evidence="6 7">
    <name type="scientific">Acidiferrimicrobium australe</name>
    <dbReference type="NCBI Taxonomy" id="2664430"/>
    <lineage>
        <taxon>Bacteria</taxon>
        <taxon>Bacillati</taxon>
        <taxon>Actinomycetota</taxon>
        <taxon>Acidimicrobiia</taxon>
        <taxon>Acidimicrobiales</taxon>
        <taxon>Acidimicrobiaceae</taxon>
        <taxon>Acidiferrimicrobium</taxon>
    </lineage>
</organism>
<evidence type="ECO:0000256" key="2">
    <source>
        <dbReference type="ARBA" id="ARBA00022603"/>
    </source>
</evidence>
<dbReference type="PANTHER" id="PTHR43667">
    <property type="entry name" value="CYCLOPROPANE-FATTY-ACYL-PHOSPHOLIPID SYNTHASE"/>
    <property type="match status" value="1"/>
</dbReference>
<keyword evidence="4" id="KW-0949">S-adenosyl-L-methionine</keyword>
<evidence type="ECO:0000313" key="7">
    <source>
        <dbReference type="Proteomes" id="UP000437736"/>
    </source>
</evidence>
<comment type="caution">
    <text evidence="6">The sequence shown here is derived from an EMBL/GenBank/DDBJ whole genome shotgun (WGS) entry which is preliminary data.</text>
</comment>
<reference evidence="6 7" key="1">
    <citation type="submission" date="2019-11" db="EMBL/GenBank/DDBJ databases">
        <title>Acidiferrimicrobium australis gen. nov., sp. nov., an acidophilic and obligately heterotrophic, member of the Actinobacteria that catalyses dissimilatory oxido- reduction of iron isolated from metal-rich acidic water in Chile.</title>
        <authorList>
            <person name="Gonzalez D."/>
            <person name="Huber K."/>
            <person name="Hedrich S."/>
            <person name="Rojas-Villalobos C."/>
            <person name="Quatrini R."/>
            <person name="Dinamarca M.A."/>
            <person name="Schwarz A."/>
            <person name="Canales C."/>
            <person name="Nancucheo I."/>
        </authorList>
    </citation>
    <scope>NUCLEOTIDE SEQUENCE [LARGE SCALE GENOMIC DNA]</scope>
    <source>
        <strain evidence="6 7">USS-CCA1</strain>
    </source>
</reference>
<gene>
    <name evidence="6" type="ORF">GHK86_18370</name>
</gene>
<dbReference type="GO" id="GO:0032259">
    <property type="term" value="P:methylation"/>
    <property type="evidence" value="ECO:0007669"/>
    <property type="project" value="UniProtKB-KW"/>
</dbReference>
<dbReference type="PANTHER" id="PTHR43667:SF1">
    <property type="entry name" value="CYCLOPROPANE-FATTY-ACYL-PHOSPHOLIPID SYNTHASE"/>
    <property type="match status" value="1"/>
</dbReference>
<evidence type="ECO:0000256" key="5">
    <source>
        <dbReference type="ARBA" id="ARBA00023098"/>
    </source>
</evidence>
<comment type="similarity">
    <text evidence="1">Belongs to the CFA/CMAS family.</text>
</comment>
<dbReference type="Proteomes" id="UP000437736">
    <property type="component" value="Unassembled WGS sequence"/>
</dbReference>
<name>A0ABW9QYG3_9ACTN</name>
<dbReference type="SUPFAM" id="SSF53335">
    <property type="entry name" value="S-adenosyl-L-methionine-dependent methyltransferases"/>
    <property type="match status" value="1"/>
</dbReference>
<dbReference type="Gene3D" id="3.40.50.150">
    <property type="entry name" value="Vaccinia Virus protein VP39"/>
    <property type="match status" value="1"/>
</dbReference>
<evidence type="ECO:0000313" key="6">
    <source>
        <dbReference type="EMBL" id="MST34681.1"/>
    </source>
</evidence>
<evidence type="ECO:0000256" key="3">
    <source>
        <dbReference type="ARBA" id="ARBA00022679"/>
    </source>
</evidence>
<keyword evidence="3" id="KW-0808">Transferase</keyword>
<keyword evidence="7" id="KW-1185">Reference proteome</keyword>
<keyword evidence="5" id="KW-0443">Lipid metabolism</keyword>
<evidence type="ECO:0000256" key="4">
    <source>
        <dbReference type="ARBA" id="ARBA00022691"/>
    </source>
</evidence>
<keyword evidence="2 6" id="KW-0489">Methyltransferase</keyword>
<dbReference type="CDD" id="cd02440">
    <property type="entry name" value="AdoMet_MTases"/>
    <property type="match status" value="1"/>
</dbReference>
<dbReference type="GO" id="GO:0008168">
    <property type="term" value="F:methyltransferase activity"/>
    <property type="evidence" value="ECO:0007669"/>
    <property type="project" value="UniProtKB-KW"/>
</dbReference>
<dbReference type="InterPro" id="IPR003333">
    <property type="entry name" value="CMAS"/>
</dbReference>
<dbReference type="InterPro" id="IPR029063">
    <property type="entry name" value="SAM-dependent_MTases_sf"/>
</dbReference>
<sequence>MALGASASGRGASQAAIEHHYDVGSDFYGLWLDQRMVYSCALWDDALDDRLDEAQLAKLAWHATGARVDGAARVLDVGCGWGAMLRYLTASRGVGHAVGLTLSRDQASVATGSPTGSPGGSIEVRLEDWRDHRPAAPYDAIVSIGAFEHFARPELDAEQRRAVYASFFAACAGWLRPGGRLSLQSIGYEDFDPDTSEVSPFFTNEIFPESALPLLTDIVAASDPWFGVAALRSDAEQYEHTLHLWQRRLEANRSAATELVGAATCRTYLRYLRVSRAMFDRRVCTLYRIVLERRPQPVRRAHPLPPAEGDR</sequence>
<dbReference type="PIRSF" id="PIRSF003085">
    <property type="entry name" value="CMAS"/>
    <property type="match status" value="1"/>
</dbReference>
<accession>A0ABW9QYG3</accession>
<proteinExistence type="inferred from homology"/>
<evidence type="ECO:0000256" key="1">
    <source>
        <dbReference type="ARBA" id="ARBA00010815"/>
    </source>
</evidence>
<protein>
    <submittedName>
        <fullName evidence="6">Methyltransferase domain-containing protein</fullName>
    </submittedName>
</protein>
<dbReference type="Pfam" id="PF02353">
    <property type="entry name" value="CMAS"/>
    <property type="match status" value="1"/>
</dbReference>
<dbReference type="EMBL" id="WJHE01001146">
    <property type="protein sequence ID" value="MST34681.1"/>
    <property type="molecule type" value="Genomic_DNA"/>
</dbReference>
<dbReference type="InterPro" id="IPR050723">
    <property type="entry name" value="CFA/CMAS"/>
</dbReference>